<feature type="binding site" evidence="3">
    <location>
        <position position="94"/>
    </location>
    <ligand>
        <name>Zn(2+)</name>
        <dbReference type="ChEBI" id="CHEBI:29105"/>
        <label>1</label>
    </ligand>
</feature>
<dbReference type="EMBL" id="LGLV01000008">
    <property type="protein sequence ID" value="OBZ94779.1"/>
    <property type="molecule type" value="Genomic_DNA"/>
</dbReference>
<comment type="similarity">
    <text evidence="1">Belongs to the peptidase M20 family.</text>
</comment>
<dbReference type="PANTHER" id="PTHR32494:SF5">
    <property type="entry name" value="ALLANTOATE AMIDOHYDROLASE"/>
    <property type="match status" value="1"/>
</dbReference>
<evidence type="ECO:0000256" key="1">
    <source>
        <dbReference type="ARBA" id="ARBA00006153"/>
    </source>
</evidence>
<dbReference type="InterPro" id="IPR036264">
    <property type="entry name" value="Bact_exopeptidase_dim_dom"/>
</dbReference>
<evidence type="ECO:0000256" key="2">
    <source>
        <dbReference type="ARBA" id="ARBA00022801"/>
    </source>
</evidence>
<dbReference type="PIRSF" id="PIRSF001235">
    <property type="entry name" value="Amidase_carbamoylase"/>
    <property type="match status" value="1"/>
</dbReference>
<keyword evidence="2 5" id="KW-0378">Hydrolase</keyword>
<protein>
    <submittedName>
        <fullName evidence="5">Allantoate amidohydrolase</fullName>
    </submittedName>
</protein>
<dbReference type="PANTHER" id="PTHR32494">
    <property type="entry name" value="ALLANTOATE DEIMINASE-RELATED"/>
    <property type="match status" value="1"/>
</dbReference>
<feature type="binding site" evidence="3">
    <location>
        <position position="94"/>
    </location>
    <ligand>
        <name>Zn(2+)</name>
        <dbReference type="ChEBI" id="CHEBI:29105"/>
        <label>2</label>
    </ligand>
</feature>
<dbReference type="Gene3D" id="3.30.70.360">
    <property type="match status" value="1"/>
</dbReference>
<dbReference type="RefSeq" id="WP_068954595.1">
    <property type="nucleotide sequence ID" value="NZ_LGLV01000008.1"/>
</dbReference>
<feature type="binding site" evidence="3">
    <location>
        <position position="379"/>
    </location>
    <ligand>
        <name>Zn(2+)</name>
        <dbReference type="ChEBI" id="CHEBI:29105"/>
        <label>2</label>
    </ligand>
</feature>
<dbReference type="NCBIfam" id="NF006769">
    <property type="entry name" value="PRK09290.1-3"/>
    <property type="match status" value="1"/>
</dbReference>
<dbReference type="GO" id="GO:0046872">
    <property type="term" value="F:metal ion binding"/>
    <property type="evidence" value="ECO:0007669"/>
    <property type="project" value="UniProtKB-KW"/>
</dbReference>
<dbReference type="InterPro" id="IPR010158">
    <property type="entry name" value="Amidase_Cbmase"/>
</dbReference>
<dbReference type="SUPFAM" id="SSF55031">
    <property type="entry name" value="Bacterial exopeptidase dimerisation domain"/>
    <property type="match status" value="1"/>
</dbReference>
<feature type="domain" description="Peptidase M20 dimerisation" evidence="4">
    <location>
        <begin position="209"/>
        <end position="307"/>
    </location>
</feature>
<evidence type="ECO:0000259" key="4">
    <source>
        <dbReference type="Pfam" id="PF07687"/>
    </source>
</evidence>
<dbReference type="AlphaFoldDB" id="A0A1C7P0J9"/>
<dbReference type="OrthoDB" id="9808195at2"/>
<dbReference type="Proteomes" id="UP000093111">
    <property type="component" value="Unassembled WGS sequence"/>
</dbReference>
<evidence type="ECO:0000313" key="6">
    <source>
        <dbReference type="Proteomes" id="UP000093111"/>
    </source>
</evidence>
<gene>
    <name evidence="5" type="ORF">ADU59_13185</name>
</gene>
<dbReference type="InterPro" id="IPR002933">
    <property type="entry name" value="Peptidase_M20"/>
</dbReference>
<dbReference type="CDD" id="cd03884">
    <property type="entry name" value="M20_bAS"/>
    <property type="match status" value="1"/>
</dbReference>
<dbReference type="GO" id="GO:0016813">
    <property type="term" value="F:hydrolase activity, acting on carbon-nitrogen (but not peptide) bonds, in linear amidines"/>
    <property type="evidence" value="ECO:0007669"/>
    <property type="project" value="InterPro"/>
</dbReference>
<feature type="binding site" evidence="3">
    <location>
        <position position="190"/>
    </location>
    <ligand>
        <name>Zn(2+)</name>
        <dbReference type="ChEBI" id="CHEBI:29105"/>
        <label>1</label>
    </ligand>
</feature>
<dbReference type="PATRIC" id="fig|1612624.7.peg.4541"/>
<feature type="binding site" evidence="3">
    <location>
        <position position="83"/>
    </location>
    <ligand>
        <name>Zn(2+)</name>
        <dbReference type="ChEBI" id="CHEBI:29105"/>
        <label>1</label>
    </ligand>
</feature>
<keyword evidence="3" id="KW-0479">Metal-binding</keyword>
<keyword evidence="3" id="KW-0862">Zinc</keyword>
<dbReference type="SUPFAM" id="SSF53187">
    <property type="entry name" value="Zn-dependent exopeptidases"/>
    <property type="match status" value="1"/>
</dbReference>
<dbReference type="InterPro" id="IPR011650">
    <property type="entry name" value="Peptidase_M20_dimer"/>
</dbReference>
<name>A0A1C7P0J9_9HYPH</name>
<evidence type="ECO:0000256" key="3">
    <source>
        <dbReference type="PIRSR" id="PIRSR001235-1"/>
    </source>
</evidence>
<dbReference type="Pfam" id="PF01546">
    <property type="entry name" value="Peptidase_M20"/>
    <property type="match status" value="1"/>
</dbReference>
<comment type="cofactor">
    <cofactor evidence="3">
        <name>Zn(2+)</name>
        <dbReference type="ChEBI" id="CHEBI:29105"/>
    </cofactor>
    <text evidence="3">Binds 2 Zn(2+) ions per subunit.</text>
</comment>
<comment type="caution">
    <text evidence="5">The sequence shown here is derived from an EMBL/GenBank/DDBJ whole genome shotgun (WGS) entry which is preliminary data.</text>
</comment>
<feature type="binding site" evidence="3">
    <location>
        <position position="129"/>
    </location>
    <ligand>
        <name>Zn(2+)</name>
        <dbReference type="ChEBI" id="CHEBI:29105"/>
        <label>2</label>
    </ligand>
</feature>
<evidence type="ECO:0000313" key="5">
    <source>
        <dbReference type="EMBL" id="OBZ94779.1"/>
    </source>
</evidence>
<dbReference type="NCBIfam" id="TIGR01879">
    <property type="entry name" value="hydantase"/>
    <property type="match status" value="1"/>
</dbReference>
<reference evidence="5 6" key="1">
    <citation type="journal article" date="2016" name="Syst. Appl. Microbiol.">
        <title>Pararhizobium polonicum sp. nov. isolated from tumors on stone fruit rootstocks.</title>
        <authorList>
            <person name="Pulawska J."/>
            <person name="Kuzmanovic N."/>
            <person name="Willems A."/>
            <person name="Pothier J.F."/>
        </authorList>
    </citation>
    <scope>NUCLEOTIDE SEQUENCE [LARGE SCALE GENOMIC DNA]</scope>
    <source>
        <strain evidence="5 6">F5.1</strain>
    </source>
</reference>
<keyword evidence="6" id="KW-1185">Reference proteome</keyword>
<proteinExistence type="inferred from homology"/>
<dbReference type="Gene3D" id="3.40.630.10">
    <property type="entry name" value="Zn peptidases"/>
    <property type="match status" value="1"/>
</dbReference>
<accession>A0A1C7P0J9</accession>
<sequence length="408" mass="43222">MDNLRIDATRLWNTLMETAAIGGTSDGGIRRLTLTEEDRQVRDWFKNRCEKLGCTVTIDEVGNMFALRAGTDASALPIAIGSHLDTQPTGGKFDGILGVLAGLEIFQTLTDAGYTTRRPLLLVNWTNEEGARFSPAMLGSGVHAGVFDRAYADGRLASDGARFGNALDGISYRGTVKAGATKFAAMFELHIEQGPVLEQADTDIGIVTGVQGMRWYDVTIKGREAHAGTTPMQMRQDAMTAAARLILGVETIAGEFLGLATVGDLNVTNASRNVVAGHLHMTIDLRHHDDSALDHMEAATQHLIEATGAAVSAITCERIWHSPAVNFDPGCVAAVSKSAADAGFSAMEIISGAGHDSVYISRIAPTAMIFVPCKDGLSHNPLESSTVDQCGAGAQTLLGAVLAYAEHL</sequence>
<organism evidence="5 6">
    <name type="scientific">Pararhizobium polonicum</name>
    <dbReference type="NCBI Taxonomy" id="1612624"/>
    <lineage>
        <taxon>Bacteria</taxon>
        <taxon>Pseudomonadati</taxon>
        <taxon>Pseudomonadota</taxon>
        <taxon>Alphaproteobacteria</taxon>
        <taxon>Hyphomicrobiales</taxon>
        <taxon>Rhizobiaceae</taxon>
        <taxon>Rhizobium/Agrobacterium group</taxon>
        <taxon>Pararhizobium</taxon>
    </lineage>
</organism>
<dbReference type="Pfam" id="PF07687">
    <property type="entry name" value="M20_dimer"/>
    <property type="match status" value="1"/>
</dbReference>
<dbReference type="STRING" id="1612624.ADU59_13185"/>